<comment type="similarity">
    <text evidence="2">Belongs to the bacterial solute-binding protein 8 family.</text>
</comment>
<keyword evidence="4 5" id="KW-0732">Signal</keyword>
<evidence type="ECO:0000256" key="4">
    <source>
        <dbReference type="ARBA" id="ARBA00022729"/>
    </source>
</evidence>
<evidence type="ECO:0000256" key="1">
    <source>
        <dbReference type="ARBA" id="ARBA00004196"/>
    </source>
</evidence>
<dbReference type="PANTHER" id="PTHR30532:SF25">
    <property type="entry name" value="IRON(III) DICITRATE-BINDING PERIPLASMIC PROTEIN"/>
    <property type="match status" value="1"/>
</dbReference>
<protein>
    <submittedName>
        <fullName evidence="7">Iron-siderophore ABC transporter substrate-binding protein</fullName>
    </submittedName>
</protein>
<dbReference type="InterPro" id="IPR002491">
    <property type="entry name" value="ABC_transptr_periplasmic_BD"/>
</dbReference>
<name>A0A9E9C9C9_9CYAN</name>
<feature type="domain" description="Fe/B12 periplasmic-binding" evidence="6">
    <location>
        <begin position="57"/>
        <end position="314"/>
    </location>
</feature>
<organism evidence="7 8">
    <name type="scientific">Thermocoleostomius sinensis A174</name>
    <dbReference type="NCBI Taxonomy" id="2016057"/>
    <lineage>
        <taxon>Bacteria</taxon>
        <taxon>Bacillati</taxon>
        <taxon>Cyanobacteriota</taxon>
        <taxon>Cyanophyceae</taxon>
        <taxon>Oculatellales</taxon>
        <taxon>Oculatellaceae</taxon>
        <taxon>Thermocoleostomius</taxon>
    </lineage>
</organism>
<dbReference type="SUPFAM" id="SSF53807">
    <property type="entry name" value="Helical backbone' metal receptor"/>
    <property type="match status" value="1"/>
</dbReference>
<keyword evidence="8" id="KW-1185">Reference proteome</keyword>
<evidence type="ECO:0000256" key="3">
    <source>
        <dbReference type="ARBA" id="ARBA00022448"/>
    </source>
</evidence>
<dbReference type="PROSITE" id="PS51257">
    <property type="entry name" value="PROKAR_LIPOPROTEIN"/>
    <property type="match status" value="1"/>
</dbReference>
<evidence type="ECO:0000259" key="6">
    <source>
        <dbReference type="PROSITE" id="PS50983"/>
    </source>
</evidence>
<gene>
    <name evidence="7" type="ORF">OXH18_11180</name>
</gene>
<dbReference type="EMBL" id="CP113797">
    <property type="protein sequence ID" value="WAL62524.1"/>
    <property type="molecule type" value="Genomic_DNA"/>
</dbReference>
<dbReference type="Proteomes" id="UP001163152">
    <property type="component" value="Chromosome"/>
</dbReference>
<accession>A0A9E9C9C9</accession>
<dbReference type="RefSeq" id="WP_268612864.1">
    <property type="nucleotide sequence ID" value="NZ_CP113797.1"/>
</dbReference>
<dbReference type="AlphaFoldDB" id="A0A9E9C9C9"/>
<dbReference type="CDD" id="cd01146">
    <property type="entry name" value="FhuD"/>
    <property type="match status" value="1"/>
</dbReference>
<dbReference type="Pfam" id="PF01497">
    <property type="entry name" value="Peripla_BP_2"/>
    <property type="match status" value="1"/>
</dbReference>
<evidence type="ECO:0000256" key="2">
    <source>
        <dbReference type="ARBA" id="ARBA00008814"/>
    </source>
</evidence>
<feature type="chain" id="PRO_5039661965" evidence="5">
    <location>
        <begin position="23"/>
        <end position="314"/>
    </location>
</feature>
<dbReference type="PANTHER" id="PTHR30532">
    <property type="entry name" value="IRON III DICITRATE-BINDING PERIPLASMIC PROTEIN"/>
    <property type="match status" value="1"/>
</dbReference>
<dbReference type="GO" id="GO:1901678">
    <property type="term" value="P:iron coordination entity transport"/>
    <property type="evidence" value="ECO:0007669"/>
    <property type="project" value="UniProtKB-ARBA"/>
</dbReference>
<dbReference type="InterPro" id="IPR051313">
    <property type="entry name" value="Bact_iron-sidero_bind"/>
</dbReference>
<evidence type="ECO:0000256" key="5">
    <source>
        <dbReference type="SAM" id="SignalP"/>
    </source>
</evidence>
<dbReference type="KEGG" id="tsin:OXH18_11180"/>
<comment type="subcellular location">
    <subcellularLocation>
        <location evidence="1">Cell envelope</location>
    </subcellularLocation>
</comment>
<sequence length="314" mass="34722">MNILRQARFVFLVMLACGIVSACSSRSVQTAPSSEPTNCHIVQHALGETCVPNQPQRVIALSVPTLGDALALGVKPIASIVYFDDPPPYLAEHLESIEVLGQEEQPNLEKVLALKPDLIIGIKYSTEAIYTQLSQIAPTVVDDWEGYPSWRDHFDFVAEVLGKTEAAEQVWANYHQRIESLKADLGDWVQDLEISFVHICCGTIDIDLKNSFNGSILEDVGLRRPPAQAVPVEGGITLLSEERLMDIDGDVLFVATDGNESARKLAELKQNPLWNQLRAVQQDRVYPVNYPTWRGGNPLAADAVIDDLFKHLVN</sequence>
<reference evidence="7" key="1">
    <citation type="submission" date="2022-12" db="EMBL/GenBank/DDBJ databases">
        <title>Polyphasic identification of a Novel Hot-Spring Cyanobacterium Ocullathermofonsia sinensis gen nov. sp. nov. and Genomic Insights on its Adaptations to the Thermal Habitat.</title>
        <authorList>
            <person name="Daroch M."/>
            <person name="Tang J."/>
            <person name="Jiang Y."/>
        </authorList>
    </citation>
    <scope>NUCLEOTIDE SEQUENCE</scope>
    <source>
        <strain evidence="7">PKUAC-SCTA174</strain>
    </source>
</reference>
<dbReference type="GO" id="GO:0030288">
    <property type="term" value="C:outer membrane-bounded periplasmic space"/>
    <property type="evidence" value="ECO:0007669"/>
    <property type="project" value="TreeGrafter"/>
</dbReference>
<evidence type="ECO:0000313" key="8">
    <source>
        <dbReference type="Proteomes" id="UP001163152"/>
    </source>
</evidence>
<dbReference type="Gene3D" id="3.40.50.1980">
    <property type="entry name" value="Nitrogenase molybdenum iron protein domain"/>
    <property type="match status" value="2"/>
</dbReference>
<keyword evidence="3" id="KW-0813">Transport</keyword>
<feature type="signal peptide" evidence="5">
    <location>
        <begin position="1"/>
        <end position="22"/>
    </location>
</feature>
<evidence type="ECO:0000313" key="7">
    <source>
        <dbReference type="EMBL" id="WAL62524.1"/>
    </source>
</evidence>
<dbReference type="PROSITE" id="PS50983">
    <property type="entry name" value="FE_B12_PBP"/>
    <property type="match status" value="1"/>
</dbReference>
<proteinExistence type="inferred from homology"/>